<name>A0A067T8M9_GALM3</name>
<accession>A0A067T8M9</accession>
<evidence type="ECO:0000313" key="2">
    <source>
        <dbReference type="Proteomes" id="UP000027222"/>
    </source>
</evidence>
<dbReference type="EMBL" id="KL142379">
    <property type="protein sequence ID" value="KDR76274.1"/>
    <property type="molecule type" value="Genomic_DNA"/>
</dbReference>
<evidence type="ECO:0000313" key="1">
    <source>
        <dbReference type="EMBL" id="KDR76274.1"/>
    </source>
</evidence>
<sequence>MREVAVKDKVNSASLPSGYHPSTQGTVAVLGCCRFADGRCFWAGKLNARRVTEPFIVTYFQHTSMRGKKVAIKEKGESTSLPTA</sequence>
<proteinExistence type="predicted"/>
<dbReference type="AlphaFoldDB" id="A0A067T8M9"/>
<dbReference type="HOGENOM" id="CLU_2527603_0_0_1"/>
<keyword evidence="2" id="KW-1185">Reference proteome</keyword>
<dbReference type="PROSITE" id="PS51257">
    <property type="entry name" value="PROKAR_LIPOPROTEIN"/>
    <property type="match status" value="1"/>
</dbReference>
<protein>
    <submittedName>
        <fullName evidence="1">Uncharacterized protein</fullName>
    </submittedName>
</protein>
<dbReference type="Proteomes" id="UP000027222">
    <property type="component" value="Unassembled WGS sequence"/>
</dbReference>
<reference evidence="2" key="1">
    <citation type="journal article" date="2014" name="Proc. Natl. Acad. Sci. U.S.A.">
        <title>Extensive sampling of basidiomycete genomes demonstrates inadequacy of the white-rot/brown-rot paradigm for wood decay fungi.</title>
        <authorList>
            <person name="Riley R."/>
            <person name="Salamov A.A."/>
            <person name="Brown D.W."/>
            <person name="Nagy L.G."/>
            <person name="Floudas D."/>
            <person name="Held B.W."/>
            <person name="Levasseur A."/>
            <person name="Lombard V."/>
            <person name="Morin E."/>
            <person name="Otillar R."/>
            <person name="Lindquist E.A."/>
            <person name="Sun H."/>
            <person name="LaButti K.M."/>
            <person name="Schmutz J."/>
            <person name="Jabbour D."/>
            <person name="Luo H."/>
            <person name="Baker S.E."/>
            <person name="Pisabarro A.G."/>
            <person name="Walton J.D."/>
            <person name="Blanchette R.A."/>
            <person name="Henrissat B."/>
            <person name="Martin F."/>
            <person name="Cullen D."/>
            <person name="Hibbett D.S."/>
            <person name="Grigoriev I.V."/>
        </authorList>
    </citation>
    <scope>NUCLEOTIDE SEQUENCE [LARGE SCALE GENOMIC DNA]</scope>
    <source>
        <strain evidence="2">CBS 339.88</strain>
    </source>
</reference>
<organism evidence="1 2">
    <name type="scientific">Galerina marginata (strain CBS 339.88)</name>
    <dbReference type="NCBI Taxonomy" id="685588"/>
    <lineage>
        <taxon>Eukaryota</taxon>
        <taxon>Fungi</taxon>
        <taxon>Dikarya</taxon>
        <taxon>Basidiomycota</taxon>
        <taxon>Agaricomycotina</taxon>
        <taxon>Agaricomycetes</taxon>
        <taxon>Agaricomycetidae</taxon>
        <taxon>Agaricales</taxon>
        <taxon>Agaricineae</taxon>
        <taxon>Strophariaceae</taxon>
        <taxon>Galerina</taxon>
    </lineage>
</organism>
<gene>
    <name evidence="1" type="ORF">GALMADRAFT_472378</name>
</gene>